<name>A0AC35UHG0_9BILA</name>
<sequence>MSSRSTSQNVTTVIACEHNSSNNGMQGISKTKATDKIINIVRRYISDYKSPMIRTRLLKKDLMRAVTHFTEQQAVINLNNNKKLVINVEQISKVSKFFNSALKGPFNSFCSGRKEINLEQFSYGSVRTVLKVAEHLSVCKPTSYIKQFNMATILQLFEVASYLMVDSVITRLSHHILSTTDNSEIARVYGNVKMLDTFTANKLFEQMVRRFKYLLANETIFMHLEPDEFLKLVFNQKTKLPIYGKVKVLKYYIKYNSIAGREVQMVKQQLIDIMTSMVFTSQTNYSYNYSQIY</sequence>
<reference evidence="2" key="1">
    <citation type="submission" date="2016-11" db="UniProtKB">
        <authorList>
            <consortium name="WormBaseParasite"/>
        </authorList>
    </citation>
    <scope>IDENTIFICATION</scope>
    <source>
        <strain evidence="2">KR3021</strain>
    </source>
</reference>
<organism evidence="1 2">
    <name type="scientific">Rhabditophanes sp. KR3021</name>
    <dbReference type="NCBI Taxonomy" id="114890"/>
    <lineage>
        <taxon>Eukaryota</taxon>
        <taxon>Metazoa</taxon>
        <taxon>Ecdysozoa</taxon>
        <taxon>Nematoda</taxon>
        <taxon>Chromadorea</taxon>
        <taxon>Rhabditida</taxon>
        <taxon>Tylenchina</taxon>
        <taxon>Panagrolaimomorpha</taxon>
        <taxon>Strongyloidoidea</taxon>
        <taxon>Alloionematidae</taxon>
        <taxon>Rhabditophanes</taxon>
    </lineage>
</organism>
<dbReference type="Proteomes" id="UP000095286">
    <property type="component" value="Unplaced"/>
</dbReference>
<dbReference type="WBParaSite" id="RSKR_0001167900.1">
    <property type="protein sequence ID" value="RSKR_0001167900.1"/>
    <property type="gene ID" value="RSKR_0001167900"/>
</dbReference>
<evidence type="ECO:0000313" key="1">
    <source>
        <dbReference type="Proteomes" id="UP000095286"/>
    </source>
</evidence>
<protein>
    <submittedName>
        <fullName evidence="2">NR LBD domain-containing protein</fullName>
    </submittedName>
</protein>
<accession>A0AC35UHG0</accession>
<evidence type="ECO:0000313" key="2">
    <source>
        <dbReference type="WBParaSite" id="RSKR_0001167900.1"/>
    </source>
</evidence>
<proteinExistence type="predicted"/>